<dbReference type="RefSeq" id="WP_112880554.1">
    <property type="nucleotide sequence ID" value="NZ_QLUW01000001.1"/>
</dbReference>
<dbReference type="InterPro" id="IPR035906">
    <property type="entry name" value="MetI-like_sf"/>
</dbReference>
<feature type="transmembrane region" description="Helical" evidence="7">
    <location>
        <begin position="206"/>
        <end position="229"/>
    </location>
</feature>
<reference evidence="9 10" key="1">
    <citation type="submission" date="2018-06" db="EMBL/GenBank/DDBJ databases">
        <title>Paenibacillus montanisoli sp. nov., isolated from mountain area soil.</title>
        <authorList>
            <person name="Wu M."/>
        </authorList>
    </citation>
    <scope>NUCLEOTIDE SEQUENCE [LARGE SCALE GENOMIC DNA]</scope>
    <source>
        <strain evidence="9 10">RA17</strain>
    </source>
</reference>
<feature type="transmembrane region" description="Helical" evidence="7">
    <location>
        <begin position="267"/>
        <end position="290"/>
    </location>
</feature>
<dbReference type="GO" id="GO:0055085">
    <property type="term" value="P:transmembrane transport"/>
    <property type="evidence" value="ECO:0007669"/>
    <property type="project" value="InterPro"/>
</dbReference>
<feature type="transmembrane region" description="Helical" evidence="7">
    <location>
        <begin position="72"/>
        <end position="96"/>
    </location>
</feature>
<comment type="similarity">
    <text evidence="7">Belongs to the binding-protein-dependent transport system permease family.</text>
</comment>
<keyword evidence="4 7" id="KW-0812">Transmembrane</keyword>
<evidence type="ECO:0000313" key="10">
    <source>
        <dbReference type="Proteomes" id="UP000249260"/>
    </source>
</evidence>
<dbReference type="PANTHER" id="PTHR43227">
    <property type="entry name" value="BLL4140 PROTEIN"/>
    <property type="match status" value="1"/>
</dbReference>
<sequence>MQSLLFTLRKQWQYHVLLIPAVVLIFIFNYIPLYGLIIAFQRYNPSMGFQSPWVGLDNFTRVFSQPNFVQTIWNTLFIAGFQIIGGIIVPVVFSLLLNEVRKVSAKRVFQTIIYLPYFLSWVILAGVMIDILSREGIMNTFLSLFNIGPISFLGDPKTFRWTMIVSEIWKSFGFGTVIFLAALTSIDPGLYESAIVDGAKRWKQTWYITIPSIMPIIVLMTILSLGNLLNAGFDQIYNLYSPIVYSTGDIIDTYVYRLGIQQAQYSVGTAVGMFKALIAAFMILTSYYLADRFAGYRVL</sequence>
<feature type="transmembrane region" description="Helical" evidence="7">
    <location>
        <begin position="137"/>
        <end position="156"/>
    </location>
</feature>
<dbReference type="EMBL" id="QLUW01000001">
    <property type="protein sequence ID" value="RAP77431.1"/>
    <property type="molecule type" value="Genomic_DNA"/>
</dbReference>
<dbReference type="Pfam" id="PF00528">
    <property type="entry name" value="BPD_transp_1"/>
    <property type="match status" value="1"/>
</dbReference>
<evidence type="ECO:0000256" key="7">
    <source>
        <dbReference type="RuleBase" id="RU363032"/>
    </source>
</evidence>
<comment type="caution">
    <text evidence="9">The sequence shown here is derived from an EMBL/GenBank/DDBJ whole genome shotgun (WGS) entry which is preliminary data.</text>
</comment>
<evidence type="ECO:0000259" key="8">
    <source>
        <dbReference type="PROSITE" id="PS50928"/>
    </source>
</evidence>
<keyword evidence="5 7" id="KW-1133">Transmembrane helix</keyword>
<dbReference type="AlphaFoldDB" id="A0A328U7R0"/>
<evidence type="ECO:0000256" key="1">
    <source>
        <dbReference type="ARBA" id="ARBA00004651"/>
    </source>
</evidence>
<proteinExistence type="inferred from homology"/>
<accession>A0A328U7R0</accession>
<dbReference type="Gene3D" id="1.10.3720.10">
    <property type="entry name" value="MetI-like"/>
    <property type="match status" value="1"/>
</dbReference>
<feature type="transmembrane region" description="Helical" evidence="7">
    <location>
        <begin position="108"/>
        <end position="131"/>
    </location>
</feature>
<dbReference type="PROSITE" id="PS50928">
    <property type="entry name" value="ABC_TM1"/>
    <property type="match status" value="1"/>
</dbReference>
<gene>
    <name evidence="9" type="ORF">DL346_02820</name>
</gene>
<dbReference type="GO" id="GO:0005886">
    <property type="term" value="C:plasma membrane"/>
    <property type="evidence" value="ECO:0007669"/>
    <property type="project" value="UniProtKB-SubCell"/>
</dbReference>
<feature type="transmembrane region" description="Helical" evidence="7">
    <location>
        <begin position="168"/>
        <end position="186"/>
    </location>
</feature>
<evidence type="ECO:0000256" key="5">
    <source>
        <dbReference type="ARBA" id="ARBA00022989"/>
    </source>
</evidence>
<organism evidence="9 10">
    <name type="scientific">Paenibacillus montanisoli</name>
    <dbReference type="NCBI Taxonomy" id="2081970"/>
    <lineage>
        <taxon>Bacteria</taxon>
        <taxon>Bacillati</taxon>
        <taxon>Bacillota</taxon>
        <taxon>Bacilli</taxon>
        <taxon>Bacillales</taxon>
        <taxon>Paenibacillaceae</taxon>
        <taxon>Paenibacillus</taxon>
    </lineage>
</organism>
<protein>
    <submittedName>
        <fullName evidence="9">Sugar ABC transporter permease</fullName>
    </submittedName>
</protein>
<dbReference type="OrthoDB" id="9785836at2"/>
<evidence type="ECO:0000313" key="9">
    <source>
        <dbReference type="EMBL" id="RAP77431.1"/>
    </source>
</evidence>
<keyword evidence="2 7" id="KW-0813">Transport</keyword>
<name>A0A328U7R0_9BACL</name>
<dbReference type="InterPro" id="IPR050809">
    <property type="entry name" value="UgpAE/MalFG_permease"/>
</dbReference>
<dbReference type="InterPro" id="IPR000515">
    <property type="entry name" value="MetI-like"/>
</dbReference>
<dbReference type="SUPFAM" id="SSF161098">
    <property type="entry name" value="MetI-like"/>
    <property type="match status" value="1"/>
</dbReference>
<dbReference type="CDD" id="cd06261">
    <property type="entry name" value="TM_PBP2"/>
    <property type="match status" value="1"/>
</dbReference>
<keyword evidence="6 7" id="KW-0472">Membrane</keyword>
<evidence type="ECO:0000256" key="4">
    <source>
        <dbReference type="ARBA" id="ARBA00022692"/>
    </source>
</evidence>
<feature type="transmembrane region" description="Helical" evidence="7">
    <location>
        <begin position="12"/>
        <end position="40"/>
    </location>
</feature>
<evidence type="ECO:0000256" key="6">
    <source>
        <dbReference type="ARBA" id="ARBA00023136"/>
    </source>
</evidence>
<feature type="domain" description="ABC transmembrane type-1" evidence="8">
    <location>
        <begin position="72"/>
        <end position="286"/>
    </location>
</feature>
<keyword evidence="10" id="KW-1185">Reference proteome</keyword>
<keyword evidence="3" id="KW-1003">Cell membrane</keyword>
<dbReference type="Proteomes" id="UP000249260">
    <property type="component" value="Unassembled WGS sequence"/>
</dbReference>
<evidence type="ECO:0000256" key="2">
    <source>
        <dbReference type="ARBA" id="ARBA00022448"/>
    </source>
</evidence>
<dbReference type="PANTHER" id="PTHR43227:SF11">
    <property type="entry name" value="BLL4140 PROTEIN"/>
    <property type="match status" value="1"/>
</dbReference>
<evidence type="ECO:0000256" key="3">
    <source>
        <dbReference type="ARBA" id="ARBA00022475"/>
    </source>
</evidence>
<comment type="subcellular location">
    <subcellularLocation>
        <location evidence="1 7">Cell membrane</location>
        <topology evidence="1 7">Multi-pass membrane protein</topology>
    </subcellularLocation>
</comment>